<dbReference type="VEuPathDB" id="PiroplasmaDB:BMR1_02g02410"/>
<reference evidence="2 3" key="2">
    <citation type="journal article" date="2013" name="PLoS ONE">
        <title>Whole genome mapping and re-organization of the nuclear and mitochondrial genomes of Babesia microti isolates.</title>
        <authorList>
            <person name="Cornillot E."/>
            <person name="Dassouli A."/>
            <person name="Garg A."/>
            <person name="Pachikara N."/>
            <person name="Randazzo S."/>
            <person name="Depoix D."/>
            <person name="Carcy B."/>
            <person name="Delbecq S."/>
            <person name="Frutos R."/>
            <person name="Silva J.C."/>
            <person name="Sutton R."/>
            <person name="Krause P.J."/>
            <person name="Mamoun C.B."/>
        </authorList>
    </citation>
    <scope>NUCLEOTIDE SEQUENCE [LARGE SCALE GENOMIC DNA]</scope>
    <source>
        <strain evidence="2 3">RI</strain>
    </source>
</reference>
<feature type="transmembrane region" description="Helical" evidence="1">
    <location>
        <begin position="1364"/>
        <end position="1390"/>
    </location>
</feature>
<organism evidence="2 3">
    <name type="scientific">Babesia microti (strain RI)</name>
    <dbReference type="NCBI Taxonomy" id="1133968"/>
    <lineage>
        <taxon>Eukaryota</taxon>
        <taxon>Sar</taxon>
        <taxon>Alveolata</taxon>
        <taxon>Apicomplexa</taxon>
        <taxon>Aconoidasida</taxon>
        <taxon>Piroplasmida</taxon>
        <taxon>Babesiidae</taxon>
        <taxon>Babesia</taxon>
    </lineage>
</organism>
<reference evidence="2 3" key="1">
    <citation type="journal article" date="2012" name="Nucleic Acids Res.">
        <title>Sequencing of the smallest Apicomplexan genome from the human pathogen Babesia microti.</title>
        <authorList>
            <person name="Cornillot E."/>
            <person name="Hadj-Kaddour K."/>
            <person name="Dassouli A."/>
            <person name="Noel B."/>
            <person name="Ranwez V."/>
            <person name="Vacherie B."/>
            <person name="Augagneur Y."/>
            <person name="Bres V."/>
            <person name="Duclos A."/>
            <person name="Randazzo S."/>
            <person name="Carcy B."/>
            <person name="Debierre-Grockiego F."/>
            <person name="Delbecq S."/>
            <person name="Moubri-Menage K."/>
            <person name="Shams-Eldin H."/>
            <person name="Usmani-Brown S."/>
            <person name="Bringaud F."/>
            <person name="Wincker P."/>
            <person name="Vivares C.P."/>
            <person name="Schwarz R.T."/>
            <person name="Schetters T.P."/>
            <person name="Krause P.J."/>
            <person name="Gorenflot A."/>
            <person name="Berry V."/>
            <person name="Barbe V."/>
            <person name="Ben Mamoun C."/>
        </authorList>
    </citation>
    <scope>NUCLEOTIDE SEQUENCE [LARGE SCALE GENOMIC DNA]</scope>
    <source>
        <strain evidence="2 3">RI</strain>
    </source>
</reference>
<proteinExistence type="predicted"/>
<evidence type="ECO:0000313" key="3">
    <source>
        <dbReference type="Proteomes" id="UP000002899"/>
    </source>
</evidence>
<evidence type="ECO:0000256" key="1">
    <source>
        <dbReference type="SAM" id="Phobius"/>
    </source>
</evidence>
<keyword evidence="1" id="KW-0472">Membrane</keyword>
<dbReference type="GeneID" id="24424266"/>
<keyword evidence="1" id="KW-1133">Transmembrane helix</keyword>
<evidence type="ECO:0000313" key="2">
    <source>
        <dbReference type="EMBL" id="SJK85996.1"/>
    </source>
</evidence>
<keyword evidence="1" id="KW-0812">Transmembrane</keyword>
<dbReference type="Proteomes" id="UP000002899">
    <property type="component" value="Chromosome II"/>
</dbReference>
<feature type="transmembrane region" description="Helical" evidence="1">
    <location>
        <begin position="538"/>
        <end position="557"/>
    </location>
</feature>
<sequence length="1499" mass="173101">MPALPGSPDANSVYTIQQWLFRRRTHTRRFTKRFIVLCGDTIYAYRKVASLNSDKSLNTILNDASSRWKISGATVMAESFSGSSFYRWRVSFPMQQYHRITTDDTSPISSGRVDYDDLWFGTPDLHVAEDWILAMTKVAEYGSLENWVFRSPIKQRFTQFTLPWYLKPFEYLPMEHNNPREVDMDQNYKNFQPFRSPFSSLYIRIDRLECVPAFADTAIYCVIEVQSSLYIMRLYEQELGSTLEISTVDDDSLDTTDDRSSVLMSGGLISRWLARTAKQSDKKKNNIVLRNFIYPGGASICIPLFQPLTMHFIHIHFYSVQDEYLGTVGIPETDISAVKPGRTSGYGLRSMDTIHPLSPKRFYMMEDKIMPKPGTPSTESFYRIPTMFYSDMGIPKTNVERLSGLDNFGMEQLKGIKTLLTQNISGFELENGMNSSPLGVVYVSACNPRRLDHVYMPAKQVIGSKKYYDAMVDRANGPLSLHMLINNLRRGSKIVKLFINFKSQVKDVFHFRDFYKSIFWIFYTIISLWIFPDYLITLTLLPILLCMIIFHPSFYSILDKSVLRFPILVIFLPKFLSSHIRIPKSICISCSKERSIRPGNMEIINLTSVCNHYYSLYTCLAGYVFSNYGGWDIFERLESSKTSPSNNNNNTMQSSPLYNSLLFYIPPLPFGQLPLYTNLYYTINFFIAMLIITFNGGLVYPERLKLLLLMRFSIAKKPGIIGMDYLNPSSMGYDYYIQHERKNMFGFFSSSNLLSFEPTHWPPSSSPLLSNPPDLSKWKLIINSNTDANGWQYSTHWGGFWFKENNVLTFIRKRTWIRDSKFPFETDSFQSISESGDVGIMEPATDAMPLAEQNEAMENTVAVSENENHTPNYFPSLPGTLNTIERAMNWAKSGWSLNSSNNTSSSVVSEVRPKLFKFRPEGGLRNLIKRKFSQDALANLAIKRGGIRRKPVELSNTIEECNATDAWITSRDSMLTSNRNNGCRNGSVLNDLEVDEFDRTIRKGKHIKSTQAYIKVLRVRDLRKGKTGKGKMRHYNNLSNKKFTLNRRHVNSELSAILNKIQNVRFRNIHLALNFTHKRRFKKHFRRKLLIPEGNFISDIVHIIKALTSLSKPKAFESLLKIKPLYLKYKRPRILKLSLSRVEFRHYLSVRQQRNELLRRSGATIKSLYHHLTDYYSSVISPSPIAIQLTRALVTQNRNRLRRRRKTGGRKKIVLDNYEDKVEDDDIDEIKVFRWNLNYKGGKRFGFILVETDSGNFFRVTKAKPDKLLIKINPAMIAEKGPDISTNNVSHISKFYQNLKRIYYTRVKHEREVEQKSSVGVLGMFRQAKGRVSKANVMINEYNDIIEKILNLFTWKNVWVSYSFILLLCQVLVMNMFISAKTIITLFILLQFKSGYTSGCWDRLLVSHAVSHIFKATKKLSINTPFWIVQRDKLEKLAAILKRSCGANLSISTIRRAHDVNTLAIFIARIVSKTKMQKSASRNNWFSNLILHSPTWDTL</sequence>
<reference evidence="2 3" key="3">
    <citation type="journal article" date="2016" name="Sci. Rep.">
        <title>Genome-wide diversity and gene expression profiling of Babesia microti isolates identify polymorphic genes that mediate host-pathogen interactions.</title>
        <authorList>
            <person name="Silva J.C."/>
            <person name="Cornillot E."/>
            <person name="McCracken C."/>
            <person name="Usmani-Brown S."/>
            <person name="Dwivedi A."/>
            <person name="Ifeonu O.O."/>
            <person name="Crabtree J."/>
            <person name="Gotia H.T."/>
            <person name="Virji A.Z."/>
            <person name="Reynes C."/>
            <person name="Colinge J."/>
            <person name="Kumar V."/>
            <person name="Lawres L."/>
            <person name="Pazzi J.E."/>
            <person name="Pablo J.V."/>
            <person name="Hung C."/>
            <person name="Brancato J."/>
            <person name="Kumari P."/>
            <person name="Orvis J."/>
            <person name="Tretina K."/>
            <person name="Chibucos M."/>
            <person name="Ott S."/>
            <person name="Sadzewicz L."/>
            <person name="Sengamalay N."/>
            <person name="Shetty A.C."/>
            <person name="Su Q."/>
            <person name="Tallon L."/>
            <person name="Fraser C.M."/>
            <person name="Frutos R."/>
            <person name="Molina D.M."/>
            <person name="Krause P.J."/>
            <person name="Ben Mamoun C."/>
        </authorList>
    </citation>
    <scope>NUCLEOTIDE SEQUENCE [LARGE SCALE GENOMIC DNA]</scope>
    <source>
        <strain evidence="2 3">RI</strain>
    </source>
</reference>
<feature type="transmembrane region" description="Helical" evidence="1">
    <location>
        <begin position="679"/>
        <end position="701"/>
    </location>
</feature>
<dbReference type="RefSeq" id="XP_021338195.1">
    <property type="nucleotide sequence ID" value="XM_021481567.1"/>
</dbReference>
<dbReference type="OrthoDB" id="270970at2759"/>
<keyword evidence="3" id="KW-1185">Reference proteome</keyword>
<name>A0A1R4AAG3_BABMR</name>
<protein>
    <submittedName>
        <fullName evidence="2">Uncharacterized protein</fullName>
    </submittedName>
</protein>
<dbReference type="KEGG" id="bmic:BMR1_02g02410"/>
<accession>A0A1R4AAG3</accession>
<dbReference type="EMBL" id="FO082872">
    <property type="protein sequence ID" value="SJK85996.1"/>
    <property type="molecule type" value="Genomic_DNA"/>
</dbReference>